<evidence type="ECO:0000256" key="5">
    <source>
        <dbReference type="ARBA" id="ARBA00048391"/>
    </source>
</evidence>
<dbReference type="Gene3D" id="3.40.50.150">
    <property type="entry name" value="Vaccinia Virus protein VP39"/>
    <property type="match status" value="1"/>
</dbReference>
<dbReference type="InterPro" id="IPR029063">
    <property type="entry name" value="SAM-dependent_MTases_sf"/>
</dbReference>
<keyword evidence="4" id="KW-0949">S-adenosyl-L-methionine</keyword>
<dbReference type="EMBL" id="FOUZ01000006">
    <property type="protein sequence ID" value="SFN08540.1"/>
    <property type="molecule type" value="Genomic_DNA"/>
</dbReference>
<dbReference type="Pfam" id="PF05175">
    <property type="entry name" value="MTS"/>
    <property type="match status" value="1"/>
</dbReference>
<dbReference type="PANTHER" id="PTHR18895:SF74">
    <property type="entry name" value="MTRF1L RELEASE FACTOR GLUTAMINE METHYLTRANSFERASE"/>
    <property type="match status" value="1"/>
</dbReference>
<evidence type="ECO:0000256" key="1">
    <source>
        <dbReference type="ARBA" id="ARBA00012771"/>
    </source>
</evidence>
<dbReference type="GO" id="GO:0003676">
    <property type="term" value="F:nucleic acid binding"/>
    <property type="evidence" value="ECO:0007669"/>
    <property type="project" value="InterPro"/>
</dbReference>
<dbReference type="PROSITE" id="PS00092">
    <property type="entry name" value="N6_MTASE"/>
    <property type="match status" value="1"/>
</dbReference>
<dbReference type="NCBIfam" id="TIGR00536">
    <property type="entry name" value="hemK_fam"/>
    <property type="match status" value="1"/>
</dbReference>
<evidence type="ECO:0000259" key="6">
    <source>
        <dbReference type="Pfam" id="PF05175"/>
    </source>
</evidence>
<comment type="catalytic activity">
    <reaction evidence="5">
        <text>L-glutaminyl-[peptide chain release factor] + S-adenosyl-L-methionine = N(5)-methyl-L-glutaminyl-[peptide chain release factor] + S-adenosyl-L-homocysteine + H(+)</text>
        <dbReference type="Rhea" id="RHEA:42896"/>
        <dbReference type="Rhea" id="RHEA-COMP:10271"/>
        <dbReference type="Rhea" id="RHEA-COMP:10272"/>
        <dbReference type="ChEBI" id="CHEBI:15378"/>
        <dbReference type="ChEBI" id="CHEBI:30011"/>
        <dbReference type="ChEBI" id="CHEBI:57856"/>
        <dbReference type="ChEBI" id="CHEBI:59789"/>
        <dbReference type="ChEBI" id="CHEBI:61891"/>
        <dbReference type="EC" id="2.1.1.297"/>
    </reaction>
</comment>
<feature type="domain" description="Methyltransferase small" evidence="6">
    <location>
        <begin position="100"/>
        <end position="190"/>
    </location>
</feature>
<dbReference type="RefSeq" id="WP_092907995.1">
    <property type="nucleotide sequence ID" value="NZ_FOUZ01000006.1"/>
</dbReference>
<evidence type="ECO:0000313" key="8">
    <source>
        <dbReference type="Proteomes" id="UP000199149"/>
    </source>
</evidence>
<name>A0A1I4W5M2_9FLAO</name>
<dbReference type="InterPro" id="IPR007848">
    <property type="entry name" value="Small_mtfrase_dom"/>
</dbReference>
<keyword evidence="3 7" id="KW-0808">Transferase</keyword>
<evidence type="ECO:0000256" key="4">
    <source>
        <dbReference type="ARBA" id="ARBA00022691"/>
    </source>
</evidence>
<dbReference type="EC" id="2.1.1.297" evidence="1"/>
<sequence>MTLADLKQNFYNELQTLYSQDEIDAIFLIYLEDKFDLRYSPTQNFEFEAEANEDLIALKAGKPVQHITQKAFFYDNLFYVNEYTLIPRPETEELIEIIRNDFPKEEKLSIIDLGTGTGCIPITLSKIFTSAKVSAIDVSPEALKVAQINAKNLTTTIHFYQKDLLEELIFDEKFDVIVSNPPYIRNLEKAEMHQNVLEFEPHLALFVEDDNALIFYERIIAFAQNNLTNNGTVYCEINQYLPEETKLLFEKAFRKVEIIKDLSGNYRMLKSTEIK</sequence>
<dbReference type="InterPro" id="IPR004556">
    <property type="entry name" value="HemK-like"/>
</dbReference>
<evidence type="ECO:0000256" key="3">
    <source>
        <dbReference type="ARBA" id="ARBA00022679"/>
    </source>
</evidence>
<reference evidence="8" key="1">
    <citation type="submission" date="2016-10" db="EMBL/GenBank/DDBJ databases">
        <authorList>
            <person name="Varghese N."/>
            <person name="Submissions S."/>
        </authorList>
    </citation>
    <scope>NUCLEOTIDE SEQUENCE [LARGE SCALE GENOMIC DNA]</scope>
    <source>
        <strain evidence="8">XJ109</strain>
    </source>
</reference>
<dbReference type="GO" id="GO:0102559">
    <property type="term" value="F:peptide chain release factor N(5)-glutamine methyltransferase activity"/>
    <property type="evidence" value="ECO:0007669"/>
    <property type="project" value="UniProtKB-EC"/>
</dbReference>
<keyword evidence="2 7" id="KW-0489">Methyltransferase</keyword>
<dbReference type="NCBIfam" id="TIGR03534">
    <property type="entry name" value="RF_mod_PrmC"/>
    <property type="match status" value="1"/>
</dbReference>
<protein>
    <recommendedName>
        <fullName evidence="1">peptide chain release factor N(5)-glutamine methyltransferase</fullName>
        <ecNumber evidence="1">2.1.1.297</ecNumber>
    </recommendedName>
</protein>
<dbReference type="SUPFAM" id="SSF53335">
    <property type="entry name" value="S-adenosyl-L-methionine-dependent methyltransferases"/>
    <property type="match status" value="1"/>
</dbReference>
<dbReference type="STRING" id="684065.SAMN05421738_106145"/>
<dbReference type="CDD" id="cd02440">
    <property type="entry name" value="AdoMet_MTases"/>
    <property type="match status" value="1"/>
</dbReference>
<evidence type="ECO:0000313" key="7">
    <source>
        <dbReference type="EMBL" id="SFN08540.1"/>
    </source>
</evidence>
<organism evidence="7 8">
    <name type="scientific">Algoriella xinjiangensis</name>
    <dbReference type="NCBI Taxonomy" id="684065"/>
    <lineage>
        <taxon>Bacteria</taxon>
        <taxon>Pseudomonadati</taxon>
        <taxon>Bacteroidota</taxon>
        <taxon>Flavobacteriia</taxon>
        <taxon>Flavobacteriales</taxon>
        <taxon>Weeksellaceae</taxon>
        <taxon>Algoriella</taxon>
    </lineage>
</organism>
<dbReference type="Proteomes" id="UP000199149">
    <property type="component" value="Unassembled WGS sequence"/>
</dbReference>
<proteinExistence type="predicted"/>
<gene>
    <name evidence="7" type="ORF">SAMN05421738_106145</name>
</gene>
<dbReference type="AlphaFoldDB" id="A0A1I4W5M2"/>
<dbReference type="InterPro" id="IPR050320">
    <property type="entry name" value="N5-glutamine_MTase"/>
</dbReference>
<evidence type="ECO:0000256" key="2">
    <source>
        <dbReference type="ARBA" id="ARBA00022603"/>
    </source>
</evidence>
<dbReference type="InterPro" id="IPR019874">
    <property type="entry name" value="RF_methyltr_PrmC"/>
</dbReference>
<dbReference type="InterPro" id="IPR002052">
    <property type="entry name" value="DNA_methylase_N6_adenine_CS"/>
</dbReference>
<keyword evidence="8" id="KW-1185">Reference proteome</keyword>
<dbReference type="OrthoDB" id="9800643at2"/>
<accession>A0A1I4W5M2</accession>
<dbReference type="GO" id="GO:0032259">
    <property type="term" value="P:methylation"/>
    <property type="evidence" value="ECO:0007669"/>
    <property type="project" value="UniProtKB-KW"/>
</dbReference>
<dbReference type="PANTHER" id="PTHR18895">
    <property type="entry name" value="HEMK METHYLTRANSFERASE"/>
    <property type="match status" value="1"/>
</dbReference>